<dbReference type="Proteomes" id="UP000799753">
    <property type="component" value="Unassembled WGS sequence"/>
</dbReference>
<name>A0A6A6S2G4_9PLEO</name>
<feature type="region of interest" description="Disordered" evidence="1">
    <location>
        <begin position="45"/>
        <end position="84"/>
    </location>
</feature>
<keyword evidence="3" id="KW-1185">Reference proteome</keyword>
<sequence>MTSLPADEWARLNREITGFFQRPADPNDTKPLSFKGIGSFTYFKQPDSTHEHSPNRFSSRRKATTTFLPLGGPDRIGKEHRRQGDLPDEINRVYDELREVVLHEEQFLGTSKENKPIIEDTPISHTRSKSAAGPPPPPPPRTGDNGYLDDIRDSALHAIRPDLLRPRERAKLKQALDDSGWPTRFTTISAYTAPPQNLKGTIAPWSYSDTTALQCILDNSDLPIDAIATHFFPDRSVNSVTKKRGKMRTLKGWYSHKKGSSGRDVEDGDVRGLERVESRRSVVGEGRGGVEGARGGGGGGGRRASSGGYAGSGSGRISVRTDGEDVDMAGMGTEDMAKSAGVVHTSTAYFHASQDPRQRRWDH</sequence>
<proteinExistence type="predicted"/>
<feature type="compositionally biased region" description="Gly residues" evidence="1">
    <location>
        <begin position="285"/>
        <end position="314"/>
    </location>
</feature>
<protein>
    <submittedName>
        <fullName evidence="2">Uncharacterized protein</fullName>
    </submittedName>
</protein>
<accession>A0A6A6S2G4</accession>
<evidence type="ECO:0000256" key="1">
    <source>
        <dbReference type="SAM" id="MobiDB-lite"/>
    </source>
</evidence>
<evidence type="ECO:0000313" key="2">
    <source>
        <dbReference type="EMBL" id="KAF2640568.1"/>
    </source>
</evidence>
<dbReference type="AlphaFoldDB" id="A0A6A6S2G4"/>
<reference evidence="2" key="1">
    <citation type="journal article" date="2020" name="Stud. Mycol.">
        <title>101 Dothideomycetes genomes: a test case for predicting lifestyles and emergence of pathogens.</title>
        <authorList>
            <person name="Haridas S."/>
            <person name="Albert R."/>
            <person name="Binder M."/>
            <person name="Bloem J."/>
            <person name="Labutti K."/>
            <person name="Salamov A."/>
            <person name="Andreopoulos B."/>
            <person name="Baker S."/>
            <person name="Barry K."/>
            <person name="Bills G."/>
            <person name="Bluhm B."/>
            <person name="Cannon C."/>
            <person name="Castanera R."/>
            <person name="Culley D."/>
            <person name="Daum C."/>
            <person name="Ezra D."/>
            <person name="Gonzalez J."/>
            <person name="Henrissat B."/>
            <person name="Kuo A."/>
            <person name="Liang C."/>
            <person name="Lipzen A."/>
            <person name="Lutzoni F."/>
            <person name="Magnuson J."/>
            <person name="Mondo S."/>
            <person name="Nolan M."/>
            <person name="Ohm R."/>
            <person name="Pangilinan J."/>
            <person name="Park H.-J."/>
            <person name="Ramirez L."/>
            <person name="Alfaro M."/>
            <person name="Sun H."/>
            <person name="Tritt A."/>
            <person name="Yoshinaga Y."/>
            <person name="Zwiers L.-H."/>
            <person name="Turgeon B."/>
            <person name="Goodwin S."/>
            <person name="Spatafora J."/>
            <person name="Crous P."/>
            <person name="Grigoriev I."/>
        </authorList>
    </citation>
    <scope>NUCLEOTIDE SEQUENCE</scope>
    <source>
        <strain evidence="2">CBS 473.64</strain>
    </source>
</reference>
<feature type="region of interest" description="Disordered" evidence="1">
    <location>
        <begin position="278"/>
        <end position="321"/>
    </location>
</feature>
<feature type="region of interest" description="Disordered" evidence="1">
    <location>
        <begin position="111"/>
        <end position="149"/>
    </location>
</feature>
<gene>
    <name evidence="2" type="ORF">P280DRAFT_480097</name>
</gene>
<organism evidence="2 3">
    <name type="scientific">Massarina eburnea CBS 473.64</name>
    <dbReference type="NCBI Taxonomy" id="1395130"/>
    <lineage>
        <taxon>Eukaryota</taxon>
        <taxon>Fungi</taxon>
        <taxon>Dikarya</taxon>
        <taxon>Ascomycota</taxon>
        <taxon>Pezizomycotina</taxon>
        <taxon>Dothideomycetes</taxon>
        <taxon>Pleosporomycetidae</taxon>
        <taxon>Pleosporales</taxon>
        <taxon>Massarineae</taxon>
        <taxon>Massarinaceae</taxon>
        <taxon>Massarina</taxon>
    </lineage>
</organism>
<evidence type="ECO:0000313" key="3">
    <source>
        <dbReference type="Proteomes" id="UP000799753"/>
    </source>
</evidence>
<dbReference type="EMBL" id="MU006784">
    <property type="protein sequence ID" value="KAF2640568.1"/>
    <property type="molecule type" value="Genomic_DNA"/>
</dbReference>
<dbReference type="OrthoDB" id="3693506at2759"/>